<dbReference type="InterPro" id="IPR042178">
    <property type="entry name" value="Serpin_sf_1"/>
</dbReference>
<dbReference type="OMA" id="RIITCQD"/>
<dbReference type="InterPro" id="IPR023795">
    <property type="entry name" value="Serpin_CS"/>
</dbReference>
<dbReference type="PROSITE" id="PS00284">
    <property type="entry name" value="SERPIN"/>
    <property type="match status" value="1"/>
</dbReference>
<dbReference type="Gene3D" id="2.30.39.10">
    <property type="entry name" value="Alpha-1-antitrypsin, domain 1"/>
    <property type="match status" value="1"/>
</dbReference>
<evidence type="ECO:0000313" key="5">
    <source>
        <dbReference type="Proteomes" id="UP000827892"/>
    </source>
</evidence>
<dbReference type="InterPro" id="IPR042185">
    <property type="entry name" value="Serpin_sf_2"/>
</dbReference>
<comment type="similarity">
    <text evidence="1 2">Belongs to the serpin family.</text>
</comment>
<dbReference type="SUPFAM" id="SSF56574">
    <property type="entry name" value="Serpins"/>
    <property type="match status" value="1"/>
</dbReference>
<sequence>MYYQAESELGLNFLKTLPAAHNESLVFSPVSIALVLALVHTGALGNSKKQIENSLLNKANCNNCQFVNHFSNVYKNLQKGINGVEVNIANRLYLKRGSTAKRMFLSAISLNYGSEARALDFRTSDAMQKINGYVKSSTKGKIERIITCQDSIRSANGLLINAMSFKGGWEDGFPQLPGKQLFHKNEREGVLMGMLADNSIRGYSSDDVFQVLTLKYVDPRFQLSIFLPKRRNGLNDALKKLDNRRFENLLDNVKPTLVNTELPKFSVNYRLSLKNSLKAIGITEMFSDFADLSGIADKAKLSEGIHKSSIQLSESGTGTGCTFQDSPAASPGIGAGATPNGASTSIGCGATVAKTIRVLPIVRTGNPFQFKADHPFLFALSYLNHSIYMGVYRG</sequence>
<evidence type="ECO:0000256" key="1">
    <source>
        <dbReference type="ARBA" id="ARBA00009500"/>
    </source>
</evidence>
<dbReference type="GO" id="GO:0005615">
    <property type="term" value="C:extracellular space"/>
    <property type="evidence" value="ECO:0007669"/>
    <property type="project" value="InterPro"/>
</dbReference>
<dbReference type="Proteomes" id="UP000827892">
    <property type="component" value="Chromosome V"/>
</dbReference>
<organism evidence="4 5">
    <name type="scientific">Caenorhabditis briggsae</name>
    <dbReference type="NCBI Taxonomy" id="6238"/>
    <lineage>
        <taxon>Eukaryota</taxon>
        <taxon>Metazoa</taxon>
        <taxon>Ecdysozoa</taxon>
        <taxon>Nematoda</taxon>
        <taxon>Chromadorea</taxon>
        <taxon>Rhabditida</taxon>
        <taxon>Rhabditina</taxon>
        <taxon>Rhabditomorpha</taxon>
        <taxon>Rhabditoidea</taxon>
        <taxon>Rhabditidae</taxon>
        <taxon>Peloderinae</taxon>
        <taxon>Caenorhabditis</taxon>
    </lineage>
</organism>
<accession>A0AAE9CYV2</accession>
<evidence type="ECO:0000256" key="2">
    <source>
        <dbReference type="RuleBase" id="RU000411"/>
    </source>
</evidence>
<dbReference type="EMBL" id="CP090895">
    <property type="protein sequence ID" value="ULT87874.1"/>
    <property type="molecule type" value="Genomic_DNA"/>
</dbReference>
<evidence type="ECO:0000313" key="4">
    <source>
        <dbReference type="EMBL" id="ULT87874.1"/>
    </source>
</evidence>
<proteinExistence type="inferred from homology"/>
<dbReference type="InterPro" id="IPR036186">
    <property type="entry name" value="Serpin_sf"/>
</dbReference>
<dbReference type="CDD" id="cd19581">
    <property type="entry name" value="serpinL_nematode"/>
    <property type="match status" value="1"/>
</dbReference>
<dbReference type="AlphaFoldDB" id="A0AAE9CYV2"/>
<dbReference type="InterPro" id="IPR000215">
    <property type="entry name" value="Serpin_fam"/>
</dbReference>
<dbReference type="InterPro" id="IPR023796">
    <property type="entry name" value="Serpin_dom"/>
</dbReference>
<gene>
    <name evidence="4" type="ORF">L3Y34_007211</name>
</gene>
<dbReference type="SMART" id="SM00093">
    <property type="entry name" value="SERPIN"/>
    <property type="match status" value="1"/>
</dbReference>
<reference evidence="4 5" key="1">
    <citation type="submission" date="2022-02" db="EMBL/GenBank/DDBJ databases">
        <title>Chromosome-level reference genomes for two strains of Caenorhabditis briggsae: an improved platform for comparative genomics.</title>
        <authorList>
            <person name="Stevens L."/>
            <person name="Andersen E.C."/>
        </authorList>
    </citation>
    <scope>NUCLEOTIDE SEQUENCE [LARGE SCALE GENOMIC DNA]</scope>
    <source>
        <strain evidence="4">QX1410_ONT</strain>
        <tissue evidence="4">Whole-organism</tissue>
    </source>
</reference>
<feature type="domain" description="Serpin" evidence="3">
    <location>
        <begin position="11"/>
        <end position="394"/>
    </location>
</feature>
<dbReference type="Gene3D" id="3.30.497.10">
    <property type="entry name" value="Antithrombin, subunit I, domain 2"/>
    <property type="match status" value="1"/>
</dbReference>
<evidence type="ECO:0000259" key="3">
    <source>
        <dbReference type="SMART" id="SM00093"/>
    </source>
</evidence>
<dbReference type="GO" id="GO:0004867">
    <property type="term" value="F:serine-type endopeptidase inhibitor activity"/>
    <property type="evidence" value="ECO:0007669"/>
    <property type="project" value="InterPro"/>
</dbReference>
<dbReference type="PANTHER" id="PTHR11461">
    <property type="entry name" value="SERINE PROTEASE INHIBITOR, SERPIN"/>
    <property type="match status" value="1"/>
</dbReference>
<dbReference type="PANTHER" id="PTHR11461:SF211">
    <property type="entry name" value="GH10112P-RELATED"/>
    <property type="match status" value="1"/>
</dbReference>
<protein>
    <recommendedName>
        <fullName evidence="3">Serpin domain-containing protein</fullName>
    </recommendedName>
</protein>
<name>A0AAE9CYV2_CAEBR</name>
<dbReference type="Pfam" id="PF00079">
    <property type="entry name" value="Serpin"/>
    <property type="match status" value="1"/>
</dbReference>